<feature type="compositionally biased region" description="Gly residues" evidence="1">
    <location>
        <begin position="47"/>
        <end position="62"/>
    </location>
</feature>
<dbReference type="InParanoid" id="G0MAE7"/>
<accession>G0MAE7</accession>
<feature type="compositionally biased region" description="Low complexity" evidence="1">
    <location>
        <begin position="697"/>
        <end position="709"/>
    </location>
</feature>
<dbReference type="Proteomes" id="UP000008068">
    <property type="component" value="Unassembled WGS sequence"/>
</dbReference>
<dbReference type="HOGENOM" id="CLU_351336_0_0_1"/>
<feature type="region of interest" description="Disordered" evidence="1">
    <location>
        <begin position="558"/>
        <end position="780"/>
    </location>
</feature>
<feature type="compositionally biased region" description="Polar residues" evidence="1">
    <location>
        <begin position="386"/>
        <end position="402"/>
    </location>
</feature>
<feature type="compositionally biased region" description="Polar residues" evidence="1">
    <location>
        <begin position="162"/>
        <end position="171"/>
    </location>
</feature>
<feature type="compositionally biased region" description="Basic and acidic residues" evidence="1">
    <location>
        <begin position="621"/>
        <end position="634"/>
    </location>
</feature>
<gene>
    <name evidence="2" type="ORF">CAEBREN_00594</name>
</gene>
<feature type="compositionally biased region" description="Polar residues" evidence="1">
    <location>
        <begin position="638"/>
        <end position="653"/>
    </location>
</feature>
<evidence type="ECO:0000313" key="2">
    <source>
        <dbReference type="EMBL" id="EGT40705.1"/>
    </source>
</evidence>
<feature type="compositionally biased region" description="Gly residues" evidence="1">
    <location>
        <begin position="126"/>
        <end position="135"/>
    </location>
</feature>
<keyword evidence="3" id="KW-1185">Reference proteome</keyword>
<sequence>MEKRNDNNQGGGRKATEKGKGPHQKKNGAKNAPVIQNEQHAKNSNGENGGNSGNGGNGGNSGIGKKKGGSFGVGGHRGSSGSGEKQGKPGNGVNSGFDAEDGKTGNGVSRGNSGVGGNRAQSGIGENRGGSGTGRNAGAAFDSRTVDNYHSQNVGGPEESNRQGSDSFNSPRPTPPCHKGVGNQKPLMNVSKHSEKSGNGAGPNHQEETSNSYGNGNQEPLMNVAKHSEKAGNGGGNFHQERTSNSYGQHAIKRNSGGSHGNDGNGGDNRDGFGGQQPLMKSSGNYHQECSLNSYGGQNPLKNSANPGNGANSFHQEGSSNSYGQHANKRNSGGVHGNAGNGGGNRGGYGGQRPLMKMSGNYHQEGSSNSYGGQNPLKNSAYPGNGANSFHQEGSSNSYGQHTNKRNSGGSHGNGGNGKGSRGGFGGQQPLMKNSGNYHQEGSSNSYGGQKPLRNTANPGNEADNYDQEGSSNSNRNEEALSGDALRRVTENLPQIQQTIRRHETAQASALREERFINSDAYGFGHQEIGFYYETIPQEDTSTATNLVISVNQEGVRQVREVRGDQQYEDQSRRTSSDSDGHGGPREDRSHQNDDSRHPERSANQDFDRRGGHGSSGVREAQGERSSRDRDSRHHTMNSRNSVDTNRQAQGNISCFRVEDSRGSDNHSNRHLKTEDTDDYPPFDYHNSVAPNRGRYRSIYSSSSNGSRSPTHRNRQVQGSSSSHAKNTLDDYPPYDPHNSVAPSTRRNLLPFYSPVRRNHEGSSSSQARNDVDDYPLNPPTSSVSDKACIEFSCLFSQLFR</sequence>
<feature type="compositionally biased region" description="Gly residues" evidence="1">
    <location>
        <begin position="334"/>
        <end position="351"/>
    </location>
</feature>
<feature type="compositionally biased region" description="Gly residues" evidence="1">
    <location>
        <begin position="258"/>
        <end position="275"/>
    </location>
</feature>
<feature type="compositionally biased region" description="Basic and acidic residues" evidence="1">
    <location>
        <begin position="558"/>
        <end position="611"/>
    </location>
</feature>
<feature type="compositionally biased region" description="Polar residues" evidence="1">
    <location>
        <begin position="431"/>
        <end position="459"/>
    </location>
</feature>
<dbReference type="OMA" id="SGNYHQE"/>
<feature type="compositionally biased region" description="Polar residues" evidence="1">
    <location>
        <begin position="279"/>
        <end position="325"/>
    </location>
</feature>
<feature type="compositionally biased region" description="Gly residues" evidence="1">
    <location>
        <begin position="410"/>
        <end position="427"/>
    </location>
</feature>
<feature type="compositionally biased region" description="Basic and acidic residues" evidence="1">
    <location>
        <begin position="657"/>
        <end position="675"/>
    </location>
</feature>
<feature type="compositionally biased region" description="Polar residues" evidence="1">
    <location>
        <begin position="361"/>
        <end position="378"/>
    </location>
</feature>
<feature type="region of interest" description="Disordered" evidence="1">
    <location>
        <begin position="1"/>
        <end position="485"/>
    </location>
</feature>
<feature type="compositionally biased region" description="Polar residues" evidence="1">
    <location>
        <begin position="209"/>
        <end position="220"/>
    </location>
</feature>
<proteinExistence type="predicted"/>
<protein>
    <submittedName>
        <fullName evidence="2">Uncharacterized protein</fullName>
    </submittedName>
</protein>
<reference evidence="3" key="1">
    <citation type="submission" date="2011-07" db="EMBL/GenBank/DDBJ databases">
        <authorList>
            <consortium name="Caenorhabditis brenneri Sequencing and Analysis Consortium"/>
            <person name="Wilson R.K."/>
        </authorList>
    </citation>
    <scope>NUCLEOTIDE SEQUENCE [LARGE SCALE GENOMIC DNA]</scope>
    <source>
        <strain evidence="3">PB2801</strain>
    </source>
</reference>
<organism evidence="3">
    <name type="scientific">Caenorhabditis brenneri</name>
    <name type="common">Nematode worm</name>
    <dbReference type="NCBI Taxonomy" id="135651"/>
    <lineage>
        <taxon>Eukaryota</taxon>
        <taxon>Metazoa</taxon>
        <taxon>Ecdysozoa</taxon>
        <taxon>Nematoda</taxon>
        <taxon>Chromadorea</taxon>
        <taxon>Rhabditida</taxon>
        <taxon>Rhabditina</taxon>
        <taxon>Rhabditomorpha</taxon>
        <taxon>Rhabditoidea</taxon>
        <taxon>Rhabditidae</taxon>
        <taxon>Peloderinae</taxon>
        <taxon>Caenorhabditis</taxon>
    </lineage>
</organism>
<dbReference type="EMBL" id="GL379788">
    <property type="protein sequence ID" value="EGT40705.1"/>
    <property type="molecule type" value="Genomic_DNA"/>
</dbReference>
<dbReference type="AlphaFoldDB" id="G0MAE7"/>
<feature type="compositionally biased region" description="Polar residues" evidence="1">
    <location>
        <begin position="716"/>
        <end position="726"/>
    </location>
</feature>
<evidence type="ECO:0000256" key="1">
    <source>
        <dbReference type="SAM" id="MobiDB-lite"/>
    </source>
</evidence>
<evidence type="ECO:0000313" key="3">
    <source>
        <dbReference type="Proteomes" id="UP000008068"/>
    </source>
</evidence>
<feature type="compositionally biased region" description="Gly residues" evidence="1">
    <location>
        <begin position="69"/>
        <end position="81"/>
    </location>
</feature>
<name>G0MAE7_CAEBE</name>
<dbReference type="STRING" id="135651.G0MAE7"/>